<dbReference type="PANTHER" id="PTHR40942">
    <property type="match status" value="1"/>
</dbReference>
<keyword evidence="2 6" id="KW-0349">Heme</keyword>
<organism evidence="10 11">
    <name type="scientific">Herbaspirillum lusitanum</name>
    <dbReference type="NCBI Taxonomy" id="213312"/>
    <lineage>
        <taxon>Bacteria</taxon>
        <taxon>Pseudomonadati</taxon>
        <taxon>Pseudomonadota</taxon>
        <taxon>Betaproteobacteria</taxon>
        <taxon>Burkholderiales</taxon>
        <taxon>Oxalobacteraceae</taxon>
        <taxon>Herbaspirillum</taxon>
    </lineage>
</organism>
<evidence type="ECO:0000259" key="9">
    <source>
        <dbReference type="PROSITE" id="PS51007"/>
    </source>
</evidence>
<dbReference type="Gene3D" id="1.10.760.10">
    <property type="entry name" value="Cytochrome c-like domain"/>
    <property type="match status" value="1"/>
</dbReference>
<keyword evidence="5 6" id="KW-0408">Iron</keyword>
<dbReference type="InterPro" id="IPR009056">
    <property type="entry name" value="Cyt_c-like_dom"/>
</dbReference>
<comment type="caution">
    <text evidence="10">The sequence shown here is derived from an EMBL/GenBank/DDBJ whole genome shotgun (WGS) entry which is preliminary data.</text>
</comment>
<dbReference type="InterPro" id="IPR002323">
    <property type="entry name" value="Cyt_CIE"/>
</dbReference>
<protein>
    <submittedName>
        <fullName evidence="10">C-type cytochrome</fullName>
    </submittedName>
</protein>
<evidence type="ECO:0000256" key="7">
    <source>
        <dbReference type="SAM" id="MobiDB-lite"/>
    </source>
</evidence>
<keyword evidence="8" id="KW-0812">Transmembrane</keyword>
<evidence type="ECO:0000256" key="5">
    <source>
        <dbReference type="ARBA" id="ARBA00023004"/>
    </source>
</evidence>
<evidence type="ECO:0000313" key="10">
    <source>
        <dbReference type="EMBL" id="MFL9924162.1"/>
    </source>
</evidence>
<evidence type="ECO:0000256" key="4">
    <source>
        <dbReference type="ARBA" id="ARBA00022982"/>
    </source>
</evidence>
<dbReference type="SUPFAM" id="SSF46626">
    <property type="entry name" value="Cytochrome c"/>
    <property type="match status" value="1"/>
</dbReference>
<dbReference type="PROSITE" id="PS51007">
    <property type="entry name" value="CYTC"/>
    <property type="match status" value="1"/>
</dbReference>
<keyword evidence="11" id="KW-1185">Reference proteome</keyword>
<proteinExistence type="predicted"/>
<evidence type="ECO:0000256" key="8">
    <source>
        <dbReference type="SAM" id="Phobius"/>
    </source>
</evidence>
<evidence type="ECO:0000256" key="6">
    <source>
        <dbReference type="PROSITE-ProRule" id="PRU00433"/>
    </source>
</evidence>
<evidence type="ECO:0000256" key="1">
    <source>
        <dbReference type="ARBA" id="ARBA00022448"/>
    </source>
</evidence>
<reference evidence="10 11" key="1">
    <citation type="journal article" date="2024" name="Chem. Sci.">
        <title>Discovery of megapolipeptins by genome mining of a Burkholderiales bacteria collection.</title>
        <authorList>
            <person name="Paulo B.S."/>
            <person name="Recchia M.J.J."/>
            <person name="Lee S."/>
            <person name="Fergusson C.H."/>
            <person name="Romanowski S.B."/>
            <person name="Hernandez A."/>
            <person name="Krull N."/>
            <person name="Liu D.Y."/>
            <person name="Cavanagh H."/>
            <person name="Bos A."/>
            <person name="Gray C.A."/>
            <person name="Murphy B.T."/>
            <person name="Linington R.G."/>
            <person name="Eustaquio A.S."/>
        </authorList>
    </citation>
    <scope>NUCLEOTIDE SEQUENCE [LARGE SCALE GENOMIC DNA]</scope>
    <source>
        <strain evidence="10 11">RL21-008-BIB-A</strain>
    </source>
</reference>
<accession>A0ABW9A870</accession>
<dbReference type="RefSeq" id="WP_408156512.1">
    <property type="nucleotide sequence ID" value="NZ_JAQQFM010000003.1"/>
</dbReference>
<evidence type="ECO:0000313" key="11">
    <source>
        <dbReference type="Proteomes" id="UP001629246"/>
    </source>
</evidence>
<dbReference type="Proteomes" id="UP001629246">
    <property type="component" value="Unassembled WGS sequence"/>
</dbReference>
<keyword evidence="3 6" id="KW-0479">Metal-binding</keyword>
<evidence type="ECO:0000256" key="2">
    <source>
        <dbReference type="ARBA" id="ARBA00022617"/>
    </source>
</evidence>
<dbReference type="PANTHER" id="PTHR40942:SF4">
    <property type="entry name" value="CYTOCHROME C5"/>
    <property type="match status" value="1"/>
</dbReference>
<evidence type="ECO:0000256" key="3">
    <source>
        <dbReference type="ARBA" id="ARBA00022723"/>
    </source>
</evidence>
<keyword evidence="4" id="KW-0249">Electron transport</keyword>
<dbReference type="InterPro" id="IPR036909">
    <property type="entry name" value="Cyt_c-like_dom_sf"/>
</dbReference>
<feature type="transmembrane region" description="Helical" evidence="8">
    <location>
        <begin position="18"/>
        <end position="40"/>
    </location>
</feature>
<feature type="region of interest" description="Disordered" evidence="7">
    <location>
        <begin position="170"/>
        <end position="205"/>
    </location>
</feature>
<keyword evidence="8" id="KW-1133">Transmembrane helix</keyword>
<name>A0ABW9A870_9BURK</name>
<feature type="domain" description="Cytochrome c" evidence="9">
    <location>
        <begin position="79"/>
        <end position="159"/>
    </location>
</feature>
<keyword evidence="8" id="KW-0472">Membrane</keyword>
<keyword evidence="1" id="KW-0813">Transport</keyword>
<gene>
    <name evidence="10" type="ORF">PQR62_07795</name>
</gene>
<dbReference type="PRINTS" id="PR00607">
    <property type="entry name" value="CYTCHROMECIE"/>
</dbReference>
<dbReference type="Pfam" id="PF13442">
    <property type="entry name" value="Cytochrome_CBB3"/>
    <property type="match status" value="1"/>
</dbReference>
<sequence length="205" mass="20714">MSDAHNEHNSAIKTPKQLIAAIAAGFLVPIVCIILLVQYVTNGPKVGAGSAGQTPEMIAARIKPVADDGFTFRDANAPKQLQTGEEVFKSTCAACHAAGIAGAPKVGDPASWKARIAEGYDKLVSHAINGLRAMPPKGGNPDLDDVEIERTVVYMANQSGAKFKEPEVKAAAVAAPAADGTAPAAGAAPAAGSTAPAAPGPEVAK</sequence>
<dbReference type="EMBL" id="JAQQFM010000003">
    <property type="protein sequence ID" value="MFL9924162.1"/>
    <property type="molecule type" value="Genomic_DNA"/>
</dbReference>